<proteinExistence type="predicted"/>
<dbReference type="SUPFAM" id="SSF109604">
    <property type="entry name" value="HD-domain/PDEase-like"/>
    <property type="match status" value="1"/>
</dbReference>
<evidence type="ECO:0000313" key="6">
    <source>
        <dbReference type="Proteomes" id="UP000011728"/>
    </source>
</evidence>
<dbReference type="InterPro" id="IPR000700">
    <property type="entry name" value="PAS-assoc_C"/>
</dbReference>
<dbReference type="SUPFAM" id="SSF55785">
    <property type="entry name" value="PYP-like sensor domain (PAS domain)"/>
    <property type="match status" value="2"/>
</dbReference>
<dbReference type="Proteomes" id="UP000011728">
    <property type="component" value="Chromosome"/>
</dbReference>
<feature type="domain" description="GGDEF" evidence="3">
    <location>
        <begin position="278"/>
        <end position="408"/>
    </location>
</feature>
<dbReference type="OrthoDB" id="9804747at2"/>
<dbReference type="PROSITE" id="PS50112">
    <property type="entry name" value="PAS"/>
    <property type="match status" value="2"/>
</dbReference>
<dbReference type="SMART" id="SM00267">
    <property type="entry name" value="GGDEF"/>
    <property type="match status" value="1"/>
</dbReference>
<dbReference type="EMBL" id="CP004121">
    <property type="protein sequence ID" value="AGF56682.1"/>
    <property type="molecule type" value="Genomic_DNA"/>
</dbReference>
<evidence type="ECO:0000259" key="3">
    <source>
        <dbReference type="PROSITE" id="PS50887"/>
    </source>
</evidence>
<dbReference type="InterPro" id="IPR035965">
    <property type="entry name" value="PAS-like_dom_sf"/>
</dbReference>
<dbReference type="SMART" id="SM00471">
    <property type="entry name" value="HDc"/>
    <property type="match status" value="1"/>
</dbReference>
<gene>
    <name evidence="5" type="primary">rpfG7</name>
    <name evidence="5" type="ORF">Cspa_c29210</name>
</gene>
<dbReference type="Pfam" id="PF00990">
    <property type="entry name" value="GGDEF"/>
    <property type="match status" value="1"/>
</dbReference>
<dbReference type="InterPro" id="IPR029787">
    <property type="entry name" value="Nucleotide_cyclase"/>
</dbReference>
<dbReference type="InterPro" id="IPR037522">
    <property type="entry name" value="HD_GYP_dom"/>
</dbReference>
<evidence type="ECO:0000313" key="5">
    <source>
        <dbReference type="EMBL" id="AGF56682.1"/>
    </source>
</evidence>
<dbReference type="InterPro" id="IPR003607">
    <property type="entry name" value="HD/PDEase_dom"/>
</dbReference>
<dbReference type="STRING" id="36745.CLSAP_26550"/>
<accession>M1MZ59</accession>
<dbReference type="InterPro" id="IPR000160">
    <property type="entry name" value="GGDEF_dom"/>
</dbReference>
<dbReference type="Gene3D" id="1.10.3210.10">
    <property type="entry name" value="Hypothetical protein af1432"/>
    <property type="match status" value="1"/>
</dbReference>
<dbReference type="SMART" id="SM00091">
    <property type="entry name" value="PAS"/>
    <property type="match status" value="2"/>
</dbReference>
<dbReference type="HOGENOM" id="CLU_000445_92_5_9"/>
<evidence type="ECO:0000259" key="1">
    <source>
        <dbReference type="PROSITE" id="PS50112"/>
    </source>
</evidence>
<dbReference type="PROSITE" id="PS50887">
    <property type="entry name" value="GGDEF"/>
    <property type="match status" value="1"/>
</dbReference>
<dbReference type="CDD" id="cd01949">
    <property type="entry name" value="GGDEF"/>
    <property type="match status" value="1"/>
</dbReference>
<keyword evidence="5" id="KW-0378">Hydrolase</keyword>
<feature type="domain" description="PAC" evidence="2">
    <location>
        <begin position="196"/>
        <end position="249"/>
    </location>
</feature>
<dbReference type="InterPro" id="IPR000014">
    <property type="entry name" value="PAS"/>
</dbReference>
<reference evidence="5 6" key="1">
    <citation type="submission" date="2013-02" db="EMBL/GenBank/DDBJ databases">
        <title>Genome sequence of Clostridium saccharoperbutylacetonicum N1-4(HMT).</title>
        <authorList>
            <person name="Poehlein A."/>
            <person name="Daniel R."/>
        </authorList>
    </citation>
    <scope>NUCLEOTIDE SEQUENCE [LARGE SCALE GENOMIC DNA]</scope>
    <source>
        <strain evidence="6">N1-4(HMT)</strain>
    </source>
</reference>
<dbReference type="Pfam" id="PF13426">
    <property type="entry name" value="PAS_9"/>
    <property type="match status" value="2"/>
</dbReference>
<dbReference type="PROSITE" id="PS50113">
    <property type="entry name" value="PAC"/>
    <property type="match status" value="1"/>
</dbReference>
<dbReference type="NCBIfam" id="TIGR00254">
    <property type="entry name" value="GGDEF"/>
    <property type="match status" value="1"/>
</dbReference>
<dbReference type="CDD" id="cd00130">
    <property type="entry name" value="PAS"/>
    <property type="match status" value="2"/>
</dbReference>
<dbReference type="CDD" id="cd00077">
    <property type="entry name" value="HDc"/>
    <property type="match status" value="1"/>
</dbReference>
<dbReference type="AlphaFoldDB" id="M1MZ59"/>
<dbReference type="Gene3D" id="3.30.70.270">
    <property type="match status" value="1"/>
</dbReference>
<dbReference type="SUPFAM" id="SSF55073">
    <property type="entry name" value="Nucleotide cyclase"/>
    <property type="match status" value="1"/>
</dbReference>
<feature type="domain" description="HD-GYP" evidence="4">
    <location>
        <begin position="399"/>
        <end position="586"/>
    </location>
</feature>
<keyword evidence="6" id="KW-1185">Reference proteome</keyword>
<dbReference type="eggNOG" id="COG3437">
    <property type="taxonomic scope" value="Bacteria"/>
</dbReference>
<dbReference type="RefSeq" id="WP_015393001.1">
    <property type="nucleotide sequence ID" value="NC_020291.1"/>
</dbReference>
<dbReference type="InterPro" id="IPR043128">
    <property type="entry name" value="Rev_trsase/Diguanyl_cyclase"/>
</dbReference>
<dbReference type="Gene3D" id="3.30.450.20">
    <property type="entry name" value="PAS domain"/>
    <property type="match status" value="2"/>
</dbReference>
<dbReference type="SMART" id="SM00086">
    <property type="entry name" value="PAC"/>
    <property type="match status" value="1"/>
</dbReference>
<dbReference type="PROSITE" id="PS51832">
    <property type="entry name" value="HD_GYP"/>
    <property type="match status" value="1"/>
</dbReference>
<name>M1MZ59_9CLOT</name>
<feature type="domain" description="PAS" evidence="1">
    <location>
        <begin position="23"/>
        <end position="85"/>
    </location>
</feature>
<dbReference type="PANTHER" id="PTHR43155">
    <property type="entry name" value="CYCLIC DI-GMP PHOSPHODIESTERASE PA4108-RELATED"/>
    <property type="match status" value="1"/>
</dbReference>
<dbReference type="PATRIC" id="fig|931276.5.peg.2938"/>
<dbReference type="EC" id="3.1.4.52" evidence="5"/>
<dbReference type="PANTHER" id="PTHR43155:SF2">
    <property type="entry name" value="CYCLIC DI-GMP PHOSPHODIESTERASE PA4108"/>
    <property type="match status" value="1"/>
</dbReference>
<dbReference type="Pfam" id="PF13487">
    <property type="entry name" value="HD_5"/>
    <property type="match status" value="1"/>
</dbReference>
<sequence>MIDGIKYKKILKELPFGYALHKIILDAKGVPVDYEYIEVNEAFEKFIGLEKKDIIGKKITELFPSMDNSDLELIKSYGNVAINNLEVEFEQSSKKMKKWYKVQAYSPKKYYFIAYYIDVANQIKEREVFKSILVSITEGIIATDLFGRIKIINETAELITGFKENELADGNIFEIIGICDGTGKDIFDFINKGGVLKERKNIIKSKTGREVPIEYSISPVKDSNGDIYGIVISFKDITEKISKDKELDYVTYHDSLTGAYNRTFFNNQIENIDKMDNYPLSIIMGDVNGLKLTNDAFGHLMGDRLLKSAADIMKRICRKSDLLVRWGGDEFIILLPKTSYEDVAQISERIKEECLKENIELLNISISLGYDTKKDKDEDIMKIVTNAEEMMYKVKMLESKSTKSRTLKLIINTLHEKSEEDGLHSKNTRKICRLIGEAIGMTKEKISELEILGEIHDIGKVAISKDILNKPGKLNEAEWEEMKKHPQIGYHIVSSSSDIAFLAESVLAHHERYDGTGYPKGLKSDEIPLMARILSIADAYETEVNNRKYREKLKKEEAIAELLKNSGSHFDPKLVRIFIDKVIDKL</sequence>
<evidence type="ECO:0000259" key="2">
    <source>
        <dbReference type="PROSITE" id="PS50113"/>
    </source>
</evidence>
<organism evidence="5 6">
    <name type="scientific">Clostridium saccharoperbutylacetonicum N1-4(HMT)</name>
    <dbReference type="NCBI Taxonomy" id="931276"/>
    <lineage>
        <taxon>Bacteria</taxon>
        <taxon>Bacillati</taxon>
        <taxon>Bacillota</taxon>
        <taxon>Clostridia</taxon>
        <taxon>Eubacteriales</taxon>
        <taxon>Clostridiaceae</taxon>
        <taxon>Clostridium</taxon>
    </lineage>
</organism>
<dbReference type="KEGG" id="csr:Cspa_c29210"/>
<evidence type="ECO:0000259" key="4">
    <source>
        <dbReference type="PROSITE" id="PS51832"/>
    </source>
</evidence>
<dbReference type="InterPro" id="IPR001610">
    <property type="entry name" value="PAC"/>
</dbReference>
<dbReference type="GO" id="GO:0071111">
    <property type="term" value="F:cyclic-guanylate-specific phosphodiesterase activity"/>
    <property type="evidence" value="ECO:0007669"/>
    <property type="project" value="UniProtKB-EC"/>
</dbReference>
<protein>
    <submittedName>
        <fullName evidence="5">Cyclic di-GMP phosphodiesterase response regulator RpfG</fullName>
        <ecNumber evidence="5">3.1.4.52</ecNumber>
    </submittedName>
</protein>
<dbReference type="NCBIfam" id="TIGR00229">
    <property type="entry name" value="sensory_box"/>
    <property type="match status" value="1"/>
</dbReference>
<feature type="domain" description="PAS" evidence="1">
    <location>
        <begin position="125"/>
        <end position="176"/>
    </location>
</feature>